<proteinExistence type="predicted"/>
<accession>A0A0C3GYN8</accession>
<feature type="compositionally biased region" description="Low complexity" evidence="1">
    <location>
        <begin position="20"/>
        <end position="33"/>
    </location>
</feature>
<dbReference type="OrthoDB" id="5404323at2759"/>
<sequence length="281" mass="31350">MFVHSGAALHRHEFSAPLEPRSSSVPRRPSLPRAAFSQPISRRASTYEKPSPVVNRPTRPRPLSELPLRRITEPVVRFQGPETETMSNEDARSVANSETSEVTSAGTKSRRRVRTSTTFQLAHPAPTLTQKQRLIHIRPRLLMQLQRLRPDTRPEPAIDVLPSAAVIPRLVQKFPRMFRGKAVLGLNDVVLVRSEEYESPESSVTEGADSDGESIENRDMMAVICQMPKDAGGLQGKAEIVLSDGSVWVGTPLPNGLYEFFNVDENGNKTTARWVKRSARR</sequence>
<evidence type="ECO:0000256" key="1">
    <source>
        <dbReference type="SAM" id="MobiDB-lite"/>
    </source>
</evidence>
<evidence type="ECO:0000313" key="2">
    <source>
        <dbReference type="EMBL" id="KIM96294.1"/>
    </source>
</evidence>
<evidence type="ECO:0000313" key="3">
    <source>
        <dbReference type="Proteomes" id="UP000054321"/>
    </source>
</evidence>
<feature type="region of interest" description="Disordered" evidence="1">
    <location>
        <begin position="81"/>
        <end position="116"/>
    </location>
</feature>
<dbReference type="Proteomes" id="UP000054321">
    <property type="component" value="Unassembled WGS sequence"/>
</dbReference>
<dbReference type="AlphaFoldDB" id="A0A0C3GYN8"/>
<dbReference type="HOGENOM" id="CLU_984073_0_0_1"/>
<feature type="region of interest" description="Disordered" evidence="1">
    <location>
        <begin position="1"/>
        <end position="67"/>
    </location>
</feature>
<dbReference type="InParanoid" id="A0A0C3GYN8"/>
<dbReference type="STRING" id="913774.A0A0C3GYN8"/>
<protein>
    <submittedName>
        <fullName evidence="2">Uncharacterized protein</fullName>
    </submittedName>
</protein>
<dbReference type="EMBL" id="KN832884">
    <property type="protein sequence ID" value="KIM96294.1"/>
    <property type="molecule type" value="Genomic_DNA"/>
</dbReference>
<reference evidence="3" key="2">
    <citation type="submission" date="2015-01" db="EMBL/GenBank/DDBJ databases">
        <title>Evolutionary Origins and Diversification of the Mycorrhizal Mutualists.</title>
        <authorList>
            <consortium name="DOE Joint Genome Institute"/>
            <consortium name="Mycorrhizal Genomics Consortium"/>
            <person name="Kohler A."/>
            <person name="Kuo A."/>
            <person name="Nagy L.G."/>
            <person name="Floudas D."/>
            <person name="Copeland A."/>
            <person name="Barry K.W."/>
            <person name="Cichocki N."/>
            <person name="Veneault-Fourrey C."/>
            <person name="LaButti K."/>
            <person name="Lindquist E.A."/>
            <person name="Lipzen A."/>
            <person name="Lundell T."/>
            <person name="Morin E."/>
            <person name="Murat C."/>
            <person name="Riley R."/>
            <person name="Ohm R."/>
            <person name="Sun H."/>
            <person name="Tunlid A."/>
            <person name="Henrissat B."/>
            <person name="Grigoriev I.V."/>
            <person name="Hibbett D.S."/>
            <person name="Martin F."/>
        </authorList>
    </citation>
    <scope>NUCLEOTIDE SEQUENCE [LARGE SCALE GENOMIC DNA]</scope>
    <source>
        <strain evidence="3">Zn</strain>
    </source>
</reference>
<keyword evidence="3" id="KW-1185">Reference proteome</keyword>
<gene>
    <name evidence="2" type="ORF">OIDMADRAFT_96080</name>
</gene>
<feature type="non-terminal residue" evidence="2">
    <location>
        <position position="281"/>
    </location>
</feature>
<name>A0A0C3GYN8_OIDMZ</name>
<reference evidence="2 3" key="1">
    <citation type="submission" date="2014-04" db="EMBL/GenBank/DDBJ databases">
        <authorList>
            <consortium name="DOE Joint Genome Institute"/>
            <person name="Kuo A."/>
            <person name="Martino E."/>
            <person name="Perotto S."/>
            <person name="Kohler A."/>
            <person name="Nagy L.G."/>
            <person name="Floudas D."/>
            <person name="Copeland A."/>
            <person name="Barry K.W."/>
            <person name="Cichocki N."/>
            <person name="Veneault-Fourrey C."/>
            <person name="LaButti K."/>
            <person name="Lindquist E.A."/>
            <person name="Lipzen A."/>
            <person name="Lundell T."/>
            <person name="Morin E."/>
            <person name="Murat C."/>
            <person name="Sun H."/>
            <person name="Tunlid A."/>
            <person name="Henrissat B."/>
            <person name="Grigoriev I.V."/>
            <person name="Hibbett D.S."/>
            <person name="Martin F."/>
            <person name="Nordberg H.P."/>
            <person name="Cantor M.N."/>
            <person name="Hua S.X."/>
        </authorList>
    </citation>
    <scope>NUCLEOTIDE SEQUENCE [LARGE SCALE GENOMIC DNA]</scope>
    <source>
        <strain evidence="2 3">Zn</strain>
    </source>
</reference>
<feature type="compositionally biased region" description="Polar residues" evidence="1">
    <location>
        <begin position="82"/>
        <end position="106"/>
    </location>
</feature>
<organism evidence="2 3">
    <name type="scientific">Oidiodendron maius (strain Zn)</name>
    <dbReference type="NCBI Taxonomy" id="913774"/>
    <lineage>
        <taxon>Eukaryota</taxon>
        <taxon>Fungi</taxon>
        <taxon>Dikarya</taxon>
        <taxon>Ascomycota</taxon>
        <taxon>Pezizomycotina</taxon>
        <taxon>Leotiomycetes</taxon>
        <taxon>Leotiomycetes incertae sedis</taxon>
        <taxon>Myxotrichaceae</taxon>
        <taxon>Oidiodendron</taxon>
    </lineage>
</organism>